<sequence>MAEAERQAEAEQNAAQQRARRQREAVREAEAARQRERADDDRVRQLNAERQRAFRAAQEEEARRAELEANAERLRQQRAAQDEEARRAELEANAERLRLQREAHEEEATQAEREATAARVRQHREEQDEDARHAQRAEDARRHQQQRAAARARPASLAARRPADVLSGEQVVEADDVGAMVKVCASCGALRWAGERATFCCAGGKVRLDPLPAPPPVLRRLWTDDTLEARTFRQYVRHLNSALALSSLSVREVPPPAGTGGYAPCVVVHGRLYHRLGPLEVPEDRPPSFAQIYISDPLAEDPEAEAAIRLGHVRLPAATSAAVQHRLLDLLGQLQAMLRHVNPWVHDFIMAAEVLAQEVEHRQLIISVAARPAGEHARRYNAAEGLREVAVLMGEEPGQHDLVLRRRADGGTGVLQTIDESHRACDPLHFVLLFPLGTTGWHPAIAQAPQPGRERQRMVTTLQFYAYRLQIRPHQDDSLHRAGRLFQEFVCMAYAKVEAIRLKYISTHQREIRADLYQSVRDAVAADAELGQQEQPEEGREQAGVPVVGRRVLIFFQPGEERQAVAGEPRHTQLTAWMTYNRASAGEDPECLRVLYPDFPQK</sequence>
<dbReference type="Proteomes" id="UP000440578">
    <property type="component" value="Unassembled WGS sequence"/>
</dbReference>
<keyword evidence="4" id="KW-1185">Reference proteome</keyword>
<evidence type="ECO:0000259" key="2">
    <source>
        <dbReference type="Pfam" id="PF14214"/>
    </source>
</evidence>
<dbReference type="AlphaFoldDB" id="A0A6A4W8J1"/>
<dbReference type="InterPro" id="IPR025476">
    <property type="entry name" value="Helitron_helicase-like"/>
</dbReference>
<feature type="region of interest" description="Disordered" evidence="1">
    <location>
        <begin position="103"/>
        <end position="163"/>
    </location>
</feature>
<dbReference type="OrthoDB" id="6379596at2759"/>
<gene>
    <name evidence="3" type="ORF">FJT64_004255</name>
</gene>
<evidence type="ECO:0000256" key="1">
    <source>
        <dbReference type="SAM" id="MobiDB-lite"/>
    </source>
</evidence>
<feature type="region of interest" description="Disordered" evidence="1">
    <location>
        <begin position="1"/>
        <end position="68"/>
    </location>
</feature>
<feature type="compositionally biased region" description="Basic and acidic residues" evidence="1">
    <location>
        <begin position="123"/>
        <end position="142"/>
    </location>
</feature>
<evidence type="ECO:0000313" key="3">
    <source>
        <dbReference type="EMBL" id="KAF0298388.1"/>
    </source>
</evidence>
<feature type="compositionally biased region" description="Basic and acidic residues" evidence="1">
    <location>
        <begin position="22"/>
        <end position="68"/>
    </location>
</feature>
<proteinExistence type="predicted"/>
<feature type="compositionally biased region" description="Low complexity" evidence="1">
    <location>
        <begin position="146"/>
        <end position="160"/>
    </location>
</feature>
<accession>A0A6A4W8J1</accession>
<evidence type="ECO:0000313" key="4">
    <source>
        <dbReference type="Proteomes" id="UP000440578"/>
    </source>
</evidence>
<dbReference type="PANTHER" id="PTHR45786">
    <property type="entry name" value="DNA BINDING PROTEIN-LIKE"/>
    <property type="match status" value="1"/>
</dbReference>
<dbReference type="PANTHER" id="PTHR45786:SF74">
    <property type="entry name" value="ATP-DEPENDENT DNA HELICASE"/>
    <property type="match status" value="1"/>
</dbReference>
<organism evidence="3 4">
    <name type="scientific">Amphibalanus amphitrite</name>
    <name type="common">Striped barnacle</name>
    <name type="synonym">Balanus amphitrite</name>
    <dbReference type="NCBI Taxonomy" id="1232801"/>
    <lineage>
        <taxon>Eukaryota</taxon>
        <taxon>Metazoa</taxon>
        <taxon>Ecdysozoa</taxon>
        <taxon>Arthropoda</taxon>
        <taxon>Crustacea</taxon>
        <taxon>Multicrustacea</taxon>
        <taxon>Cirripedia</taxon>
        <taxon>Thoracica</taxon>
        <taxon>Thoracicalcarea</taxon>
        <taxon>Balanomorpha</taxon>
        <taxon>Balanoidea</taxon>
        <taxon>Balanidae</taxon>
        <taxon>Amphibalaninae</taxon>
        <taxon>Amphibalanus</taxon>
    </lineage>
</organism>
<dbReference type="Pfam" id="PF14214">
    <property type="entry name" value="Helitron_like_N"/>
    <property type="match status" value="1"/>
</dbReference>
<feature type="domain" description="Helitron helicase-like" evidence="2">
    <location>
        <begin position="464"/>
        <end position="533"/>
    </location>
</feature>
<dbReference type="EMBL" id="VIIS01001435">
    <property type="protein sequence ID" value="KAF0298388.1"/>
    <property type="molecule type" value="Genomic_DNA"/>
</dbReference>
<protein>
    <recommendedName>
        <fullName evidence="2">Helitron helicase-like domain-containing protein</fullName>
    </recommendedName>
</protein>
<comment type="caution">
    <text evidence="3">The sequence shown here is derived from an EMBL/GenBank/DDBJ whole genome shotgun (WGS) entry which is preliminary data.</text>
</comment>
<feature type="compositionally biased region" description="Basic and acidic residues" evidence="1">
    <location>
        <begin position="103"/>
        <end position="116"/>
    </location>
</feature>
<name>A0A6A4W8J1_AMPAM</name>
<reference evidence="3 4" key="1">
    <citation type="submission" date="2019-07" db="EMBL/GenBank/DDBJ databases">
        <title>Draft genome assembly of a fouling barnacle, Amphibalanus amphitrite (Darwin, 1854): The first reference genome for Thecostraca.</title>
        <authorList>
            <person name="Kim W."/>
        </authorList>
    </citation>
    <scope>NUCLEOTIDE SEQUENCE [LARGE SCALE GENOMIC DNA]</scope>
    <source>
        <strain evidence="3">SNU_AA5</strain>
        <tissue evidence="3">Soma without cirri and trophi</tissue>
    </source>
</reference>